<dbReference type="EMBL" id="AMCI01004620">
    <property type="protein sequence ID" value="EJW97731.1"/>
    <property type="molecule type" value="Genomic_DNA"/>
</dbReference>
<protein>
    <submittedName>
        <fullName evidence="1">Uncharacterized protein</fullName>
    </submittedName>
</protein>
<sequence>MAPPLSIFDIARAVLPPRRPNTIETVVEVGIPKVLKISNNITSVAATPRKIHITSLRV</sequence>
<proteinExistence type="predicted"/>
<gene>
    <name evidence="1" type="ORF">EVA_14162</name>
</gene>
<comment type="caution">
    <text evidence="1">The sequence shown here is derived from an EMBL/GenBank/DDBJ whole genome shotgun (WGS) entry which is preliminary data.</text>
</comment>
<accession>J9FS05</accession>
<reference evidence="1" key="1">
    <citation type="journal article" date="2012" name="PLoS ONE">
        <title>Gene sets for utilization of primary and secondary nutrition supplies in the distal gut of endangered iberian lynx.</title>
        <authorList>
            <person name="Alcaide M."/>
            <person name="Messina E."/>
            <person name="Richter M."/>
            <person name="Bargiela R."/>
            <person name="Peplies J."/>
            <person name="Huws S.A."/>
            <person name="Newbold C.J."/>
            <person name="Golyshin P.N."/>
            <person name="Simon M.A."/>
            <person name="Lopez G."/>
            <person name="Yakimov M.M."/>
            <person name="Ferrer M."/>
        </authorList>
    </citation>
    <scope>NUCLEOTIDE SEQUENCE</scope>
</reference>
<name>J9FS05_9ZZZZ</name>
<dbReference type="AlphaFoldDB" id="J9FS05"/>
<organism evidence="1">
    <name type="scientific">gut metagenome</name>
    <dbReference type="NCBI Taxonomy" id="749906"/>
    <lineage>
        <taxon>unclassified sequences</taxon>
        <taxon>metagenomes</taxon>
        <taxon>organismal metagenomes</taxon>
    </lineage>
</organism>
<evidence type="ECO:0000313" key="1">
    <source>
        <dbReference type="EMBL" id="EJW97731.1"/>
    </source>
</evidence>